<evidence type="ECO:0000256" key="9">
    <source>
        <dbReference type="HAMAP-Rule" id="MF_00323"/>
    </source>
</evidence>
<evidence type="ECO:0000256" key="3">
    <source>
        <dbReference type="ARBA" id="ARBA00022723"/>
    </source>
</evidence>
<dbReference type="PROSITE" id="PS00534">
    <property type="entry name" value="FERROCHELATASE"/>
    <property type="match status" value="1"/>
</dbReference>
<evidence type="ECO:0000256" key="8">
    <source>
        <dbReference type="ARBA" id="ARBA00024536"/>
    </source>
</evidence>
<dbReference type="GO" id="GO:0046872">
    <property type="term" value="F:metal ion binding"/>
    <property type="evidence" value="ECO:0007669"/>
    <property type="project" value="UniProtKB-KW"/>
</dbReference>
<evidence type="ECO:0000256" key="11">
    <source>
        <dbReference type="SAM" id="MobiDB-lite"/>
    </source>
</evidence>
<evidence type="ECO:0000256" key="1">
    <source>
        <dbReference type="ARBA" id="ARBA00007718"/>
    </source>
</evidence>
<dbReference type="CDD" id="cd03411">
    <property type="entry name" value="Ferrochelatase_N"/>
    <property type="match status" value="1"/>
</dbReference>
<gene>
    <name evidence="9" type="primary">hemH</name>
    <name evidence="12" type="ORF">BCL93_102109</name>
</gene>
<dbReference type="FunFam" id="3.40.50.1400:FF:000002">
    <property type="entry name" value="Ferrochelatase"/>
    <property type="match status" value="1"/>
</dbReference>
<proteinExistence type="inferred from homology"/>
<dbReference type="UniPathway" id="UPA00252">
    <property type="reaction ID" value="UER00325"/>
</dbReference>
<name>A0A328Y084_9GAMM</name>
<feature type="region of interest" description="Disordered" evidence="11">
    <location>
        <begin position="1"/>
        <end position="30"/>
    </location>
</feature>
<dbReference type="Gene3D" id="3.40.50.1400">
    <property type="match status" value="2"/>
</dbReference>
<evidence type="ECO:0000256" key="10">
    <source>
        <dbReference type="RuleBase" id="RU000607"/>
    </source>
</evidence>
<protein>
    <recommendedName>
        <fullName evidence="9 10">Ferrochelatase</fullName>
        <ecNumber evidence="9 10">4.98.1.1</ecNumber>
    </recommendedName>
    <alternativeName>
        <fullName evidence="9">Heme synthase</fullName>
    </alternativeName>
    <alternativeName>
        <fullName evidence="9">Protoheme ferro-lyase</fullName>
    </alternativeName>
</protein>
<accession>A0A328Y084</accession>
<dbReference type="Proteomes" id="UP000249700">
    <property type="component" value="Unassembled WGS sequence"/>
</dbReference>
<evidence type="ECO:0000256" key="6">
    <source>
        <dbReference type="ARBA" id="ARBA00023239"/>
    </source>
</evidence>
<dbReference type="AlphaFoldDB" id="A0A328Y084"/>
<comment type="function">
    <text evidence="9 10">Catalyzes the ferrous insertion into protoporphyrin IX.</text>
</comment>
<dbReference type="NCBIfam" id="TIGR00109">
    <property type="entry name" value="hemH"/>
    <property type="match status" value="1"/>
</dbReference>
<feature type="binding site" evidence="9">
    <location>
        <position position="236"/>
    </location>
    <ligand>
        <name>Fe(2+)</name>
        <dbReference type="ChEBI" id="CHEBI:29033"/>
    </ligand>
</feature>
<comment type="subcellular location">
    <subcellularLocation>
        <location evidence="9 10">Cytoplasm</location>
    </subcellularLocation>
</comment>
<dbReference type="GO" id="GO:0006783">
    <property type="term" value="P:heme biosynthetic process"/>
    <property type="evidence" value="ECO:0007669"/>
    <property type="project" value="UniProtKB-UniRule"/>
</dbReference>
<feature type="compositionally biased region" description="Polar residues" evidence="11">
    <location>
        <begin position="1"/>
        <end position="13"/>
    </location>
</feature>
<sequence>MSAASPRSPTATLEQPGEGRLAHAGADHPPVPRKKVGVVLANLGTPDATDYWSMRRYLSEFLSDQRVVDYSRWLWQPLLQGIILTRRPFISGKAYQSIWNTERDESPLLTITREQAEKVAERLEAAFGDEVVVDFCMRYGNPSTDSVIRRLHEQGCERLLFFPLYPQYGSPTTATANDEVFRTLMTLKWQPALRTVPAYFDRPDYIAALGGSIQVAYDRAQADQGGRPEVLVASYHGVPERYLLDGDPYHCQCQKTTRLVKEHLEMADDEIVTAFQSKFGPEKWVGPATVDKVAELARAGKKHIAVISPAFASDCVETLEEVQQEIREAFLSAGGETFTYVPCLNADEAHIDVLTAIARQELGGWL</sequence>
<evidence type="ECO:0000256" key="2">
    <source>
        <dbReference type="ARBA" id="ARBA00022490"/>
    </source>
</evidence>
<dbReference type="GO" id="GO:0004325">
    <property type="term" value="F:ferrochelatase activity"/>
    <property type="evidence" value="ECO:0007669"/>
    <property type="project" value="UniProtKB-UniRule"/>
</dbReference>
<keyword evidence="6 9" id="KW-0456">Lyase</keyword>
<evidence type="ECO:0000256" key="7">
    <source>
        <dbReference type="ARBA" id="ARBA00023244"/>
    </source>
</evidence>
<dbReference type="InterPro" id="IPR001015">
    <property type="entry name" value="Ferrochelatase"/>
</dbReference>
<comment type="pathway">
    <text evidence="9 10">Porphyrin-containing compound metabolism; protoheme biosynthesis; protoheme from protoporphyrin-IX: step 1/1.</text>
</comment>
<evidence type="ECO:0000313" key="13">
    <source>
        <dbReference type="Proteomes" id="UP000249700"/>
    </source>
</evidence>
<dbReference type="InterPro" id="IPR033659">
    <property type="entry name" value="Ferrochelatase_N"/>
</dbReference>
<keyword evidence="7 9" id="KW-0627">Porphyrin biosynthesis</keyword>
<dbReference type="HAMAP" id="MF_00323">
    <property type="entry name" value="Ferrochelatase"/>
    <property type="match status" value="1"/>
</dbReference>
<dbReference type="EMBL" id="QLSX01000002">
    <property type="protein sequence ID" value="RAR63382.1"/>
    <property type="molecule type" value="Genomic_DNA"/>
</dbReference>
<evidence type="ECO:0000256" key="4">
    <source>
        <dbReference type="ARBA" id="ARBA00023004"/>
    </source>
</evidence>
<dbReference type="SUPFAM" id="SSF53800">
    <property type="entry name" value="Chelatase"/>
    <property type="match status" value="1"/>
</dbReference>
<comment type="catalytic activity">
    <reaction evidence="8">
        <text>Fe-coproporphyrin III + 2 H(+) = coproporphyrin III + Fe(2+)</text>
        <dbReference type="Rhea" id="RHEA:49572"/>
        <dbReference type="ChEBI" id="CHEBI:15378"/>
        <dbReference type="ChEBI" id="CHEBI:29033"/>
        <dbReference type="ChEBI" id="CHEBI:68438"/>
        <dbReference type="ChEBI" id="CHEBI:131725"/>
        <dbReference type="EC" id="4.99.1.9"/>
    </reaction>
    <physiologicalReaction direction="right-to-left" evidence="8">
        <dbReference type="Rhea" id="RHEA:49574"/>
    </physiologicalReaction>
</comment>
<evidence type="ECO:0000256" key="5">
    <source>
        <dbReference type="ARBA" id="ARBA00023133"/>
    </source>
</evidence>
<dbReference type="CDD" id="cd00419">
    <property type="entry name" value="Ferrochelatase_C"/>
    <property type="match status" value="1"/>
</dbReference>
<dbReference type="PANTHER" id="PTHR11108">
    <property type="entry name" value="FERROCHELATASE"/>
    <property type="match status" value="1"/>
</dbReference>
<dbReference type="PANTHER" id="PTHR11108:SF1">
    <property type="entry name" value="FERROCHELATASE, MITOCHONDRIAL"/>
    <property type="match status" value="1"/>
</dbReference>
<comment type="caution">
    <text evidence="12">The sequence shown here is derived from an EMBL/GenBank/DDBJ whole genome shotgun (WGS) entry which is preliminary data.</text>
</comment>
<keyword evidence="5 9" id="KW-0350">Heme biosynthesis</keyword>
<keyword evidence="2 9" id="KW-0963">Cytoplasm</keyword>
<feature type="binding site" evidence="9">
    <location>
        <position position="317"/>
    </location>
    <ligand>
        <name>Fe(2+)</name>
        <dbReference type="ChEBI" id="CHEBI:29033"/>
    </ligand>
</feature>
<comment type="similarity">
    <text evidence="1 9 10">Belongs to the ferrochelatase family.</text>
</comment>
<evidence type="ECO:0000313" key="12">
    <source>
        <dbReference type="EMBL" id="RAR63382.1"/>
    </source>
</evidence>
<comment type="catalytic activity">
    <reaction evidence="9 10">
        <text>heme b + 2 H(+) = protoporphyrin IX + Fe(2+)</text>
        <dbReference type="Rhea" id="RHEA:22584"/>
        <dbReference type="ChEBI" id="CHEBI:15378"/>
        <dbReference type="ChEBI" id="CHEBI:29033"/>
        <dbReference type="ChEBI" id="CHEBI:57306"/>
        <dbReference type="ChEBI" id="CHEBI:60344"/>
        <dbReference type="EC" id="4.98.1.1"/>
    </reaction>
</comment>
<keyword evidence="4 9" id="KW-0408">Iron</keyword>
<dbReference type="GO" id="GO:0005737">
    <property type="term" value="C:cytoplasm"/>
    <property type="evidence" value="ECO:0007669"/>
    <property type="project" value="UniProtKB-SubCell"/>
</dbReference>
<keyword evidence="3 9" id="KW-0479">Metal-binding</keyword>
<reference evidence="12 13" key="1">
    <citation type="submission" date="2018-06" db="EMBL/GenBank/DDBJ databases">
        <title>Comparative analysis of microorganisms from saline springs in Andes Mountain Range, Colombia.</title>
        <authorList>
            <person name="Rubin E."/>
        </authorList>
    </citation>
    <scope>NUCLEOTIDE SEQUENCE [LARGE SCALE GENOMIC DNA]</scope>
    <source>
        <strain evidence="12 13">USBA-857</strain>
    </source>
</reference>
<organism evidence="12 13">
    <name type="scientific">Onishia taeanensis</name>
    <dbReference type="NCBI Taxonomy" id="284577"/>
    <lineage>
        <taxon>Bacteria</taxon>
        <taxon>Pseudomonadati</taxon>
        <taxon>Pseudomonadota</taxon>
        <taxon>Gammaproteobacteria</taxon>
        <taxon>Oceanospirillales</taxon>
        <taxon>Halomonadaceae</taxon>
        <taxon>Onishia</taxon>
    </lineage>
</organism>
<dbReference type="OrthoDB" id="9809741at2"/>
<dbReference type="InterPro" id="IPR019772">
    <property type="entry name" value="Ferrochelatase_AS"/>
</dbReference>
<dbReference type="InterPro" id="IPR033644">
    <property type="entry name" value="Ferrochelatase_C"/>
</dbReference>
<dbReference type="RefSeq" id="WP_112053713.1">
    <property type="nucleotide sequence ID" value="NZ_QLSX01000002.1"/>
</dbReference>
<dbReference type="EC" id="4.98.1.1" evidence="9 10"/>
<dbReference type="Pfam" id="PF00762">
    <property type="entry name" value="Ferrochelatase"/>
    <property type="match status" value="1"/>
</dbReference>